<feature type="domain" description="F5/8 type C" evidence="1">
    <location>
        <begin position="1"/>
        <end position="141"/>
    </location>
</feature>
<dbReference type="SUPFAM" id="SSF49785">
    <property type="entry name" value="Galactose-binding domain-like"/>
    <property type="match status" value="1"/>
</dbReference>
<sequence length="149" mass="16843">MGTTARASSILQRNTKQYGPLNALDTKNSSSCWNSEGTAEQKGRNEGCWFIVDFGRAVQPDEIRIQFQAGFCAETCSVYVKNGKEEWILVNDTLEFDDVHELQTRTLQAKELITKAIKLTFDDATDFYGRVTIYRLEVWGREEGGTKSS</sequence>
<dbReference type="InterPro" id="IPR000421">
    <property type="entry name" value="FA58C"/>
</dbReference>
<dbReference type="InParanoid" id="A0A1Z5JPD7"/>
<dbReference type="Pfam" id="PF00754">
    <property type="entry name" value="F5_F8_type_C"/>
    <property type="match status" value="1"/>
</dbReference>
<dbReference type="InterPro" id="IPR008979">
    <property type="entry name" value="Galactose-bd-like_sf"/>
</dbReference>
<protein>
    <recommendedName>
        <fullName evidence="1">F5/8 type C domain-containing protein</fullName>
    </recommendedName>
</protein>
<accession>A0A1Z5JPD7</accession>
<dbReference type="Gene3D" id="2.60.120.260">
    <property type="entry name" value="Galactose-binding domain-like"/>
    <property type="match status" value="1"/>
</dbReference>
<proteinExistence type="predicted"/>
<dbReference type="AlphaFoldDB" id="A0A1Z5JPD7"/>
<evidence type="ECO:0000313" key="3">
    <source>
        <dbReference type="Proteomes" id="UP000198406"/>
    </source>
</evidence>
<dbReference type="PROSITE" id="PS50022">
    <property type="entry name" value="FA58C_3"/>
    <property type="match status" value="1"/>
</dbReference>
<gene>
    <name evidence="2" type="ORF">FisN_3Lu209</name>
</gene>
<dbReference type="EMBL" id="BDSP01000096">
    <property type="protein sequence ID" value="GAX15766.1"/>
    <property type="molecule type" value="Genomic_DNA"/>
</dbReference>
<organism evidence="2 3">
    <name type="scientific">Fistulifera solaris</name>
    <name type="common">Oleaginous diatom</name>
    <dbReference type="NCBI Taxonomy" id="1519565"/>
    <lineage>
        <taxon>Eukaryota</taxon>
        <taxon>Sar</taxon>
        <taxon>Stramenopiles</taxon>
        <taxon>Ochrophyta</taxon>
        <taxon>Bacillariophyta</taxon>
        <taxon>Bacillariophyceae</taxon>
        <taxon>Bacillariophycidae</taxon>
        <taxon>Naviculales</taxon>
        <taxon>Naviculaceae</taxon>
        <taxon>Fistulifera</taxon>
    </lineage>
</organism>
<evidence type="ECO:0000259" key="1">
    <source>
        <dbReference type="PROSITE" id="PS50022"/>
    </source>
</evidence>
<comment type="caution">
    <text evidence="2">The sequence shown here is derived from an EMBL/GenBank/DDBJ whole genome shotgun (WGS) entry which is preliminary data.</text>
</comment>
<name>A0A1Z5JPD7_FISSO</name>
<keyword evidence="3" id="KW-1185">Reference proteome</keyword>
<dbReference type="OrthoDB" id="10052260at2759"/>
<reference evidence="2 3" key="1">
    <citation type="journal article" date="2015" name="Plant Cell">
        <title>Oil accumulation by the oleaginous diatom Fistulifera solaris as revealed by the genome and transcriptome.</title>
        <authorList>
            <person name="Tanaka T."/>
            <person name="Maeda Y."/>
            <person name="Veluchamy A."/>
            <person name="Tanaka M."/>
            <person name="Abida H."/>
            <person name="Marechal E."/>
            <person name="Bowler C."/>
            <person name="Muto M."/>
            <person name="Sunaga Y."/>
            <person name="Tanaka M."/>
            <person name="Yoshino T."/>
            <person name="Taniguchi T."/>
            <person name="Fukuda Y."/>
            <person name="Nemoto M."/>
            <person name="Matsumoto M."/>
            <person name="Wong P.S."/>
            <person name="Aburatani S."/>
            <person name="Fujibuchi W."/>
        </authorList>
    </citation>
    <scope>NUCLEOTIDE SEQUENCE [LARGE SCALE GENOMIC DNA]</scope>
    <source>
        <strain evidence="2 3">JPCC DA0580</strain>
    </source>
</reference>
<evidence type="ECO:0000313" key="2">
    <source>
        <dbReference type="EMBL" id="GAX15766.1"/>
    </source>
</evidence>
<dbReference type="Proteomes" id="UP000198406">
    <property type="component" value="Unassembled WGS sequence"/>
</dbReference>